<feature type="chain" id="PRO_5016104001" description="Deacylase" evidence="1">
    <location>
        <begin position="20"/>
        <end position="371"/>
    </location>
</feature>
<evidence type="ECO:0008006" key="4">
    <source>
        <dbReference type="Google" id="ProtNLM"/>
    </source>
</evidence>
<keyword evidence="1" id="KW-0732">Signal</keyword>
<organism evidence="2 3">
    <name type="scientific">Marinifilum breve</name>
    <dbReference type="NCBI Taxonomy" id="2184082"/>
    <lineage>
        <taxon>Bacteria</taxon>
        <taxon>Pseudomonadati</taxon>
        <taxon>Bacteroidota</taxon>
        <taxon>Bacteroidia</taxon>
        <taxon>Marinilabiliales</taxon>
        <taxon>Marinifilaceae</taxon>
    </lineage>
</organism>
<sequence length="371" mass="42379">MKNYLLLILSILIFKCSTAQENSSNDIFTTSIRYHYGVVLPHHKSIRYLVNDQVSAIELNFGFLPSRKRTWSKLYNQPEIGLGFYHGSLGNDEVLGNTNAIFPYINFNLKNYQKVSLRLQTGFGVAHTKKHFHPTKNYTNVAIGSEFNAFFKLLLSSSYRFTSKWSTSAGLGFQHLSNGSIKVPNKGLNMATASIGIQYHFNDFHKPVRSHSNFNHPKLNDEIVIVWNNGIKQTAEKDDHKYYKTGISLGYLRGINAKQKIGLGIDLFYDKSANRGKWDFDPQTKFKDRFSQAVFVSHELVIQRFSIVANIGAYTLFETKPEKPIYTRVGLKYEINKHFLASLGLKAHLGKADYIEWGIGYRLKTKSNEKP</sequence>
<evidence type="ECO:0000313" key="3">
    <source>
        <dbReference type="Proteomes" id="UP000248079"/>
    </source>
</evidence>
<protein>
    <recommendedName>
        <fullName evidence="4">Deacylase</fullName>
    </recommendedName>
</protein>
<dbReference type="RefSeq" id="WP_110360247.1">
    <property type="nucleotide sequence ID" value="NZ_QFLI01000003.1"/>
</dbReference>
<dbReference type="AlphaFoldDB" id="A0A2V3ZXM4"/>
<dbReference type="Proteomes" id="UP000248079">
    <property type="component" value="Unassembled WGS sequence"/>
</dbReference>
<keyword evidence="3" id="KW-1185">Reference proteome</keyword>
<accession>A0A2V3ZXM4</accession>
<evidence type="ECO:0000313" key="2">
    <source>
        <dbReference type="EMBL" id="PXY01435.1"/>
    </source>
</evidence>
<comment type="caution">
    <text evidence="2">The sequence shown here is derived from an EMBL/GenBank/DDBJ whole genome shotgun (WGS) entry which is preliminary data.</text>
</comment>
<dbReference type="OrthoDB" id="627554at2"/>
<gene>
    <name evidence="2" type="ORF">DF185_08090</name>
</gene>
<dbReference type="Gene3D" id="2.40.160.20">
    <property type="match status" value="1"/>
</dbReference>
<feature type="signal peptide" evidence="1">
    <location>
        <begin position="1"/>
        <end position="19"/>
    </location>
</feature>
<dbReference type="Pfam" id="PF09411">
    <property type="entry name" value="PagL"/>
    <property type="match status" value="1"/>
</dbReference>
<proteinExistence type="predicted"/>
<name>A0A2V3ZXM4_9BACT</name>
<reference evidence="2 3" key="1">
    <citation type="submission" date="2018-05" db="EMBL/GenBank/DDBJ databases">
        <title>Marinifilum breve JC075T sp. nov., a marine bacterium isolated from Yongle Blue Hole in the South China Sea.</title>
        <authorList>
            <person name="Fu T."/>
        </authorList>
    </citation>
    <scope>NUCLEOTIDE SEQUENCE [LARGE SCALE GENOMIC DNA]</scope>
    <source>
        <strain evidence="2 3">JC075</strain>
    </source>
</reference>
<evidence type="ECO:0000256" key="1">
    <source>
        <dbReference type="SAM" id="SignalP"/>
    </source>
</evidence>
<dbReference type="EMBL" id="QFLI01000003">
    <property type="protein sequence ID" value="PXY01435.1"/>
    <property type="molecule type" value="Genomic_DNA"/>
</dbReference>
<dbReference type="InterPro" id="IPR018550">
    <property type="entry name" value="Lipid-A_deacylase-rel"/>
</dbReference>